<keyword evidence="9" id="KW-1185">Reference proteome</keyword>
<keyword evidence="4 7" id="KW-0812">Transmembrane</keyword>
<evidence type="ECO:0008006" key="10">
    <source>
        <dbReference type="Google" id="ProtNLM"/>
    </source>
</evidence>
<name>A0A8H7VT69_9FUNG</name>
<dbReference type="EMBL" id="JAEPRE010000200">
    <property type="protein sequence ID" value="KAG2230467.1"/>
    <property type="molecule type" value="Genomic_DNA"/>
</dbReference>
<dbReference type="GO" id="GO:0015093">
    <property type="term" value="F:ferrous iron transmembrane transporter activity"/>
    <property type="evidence" value="ECO:0007669"/>
    <property type="project" value="TreeGrafter"/>
</dbReference>
<organism evidence="8 9">
    <name type="scientific">Thamnidium elegans</name>
    <dbReference type="NCBI Taxonomy" id="101142"/>
    <lineage>
        <taxon>Eukaryota</taxon>
        <taxon>Fungi</taxon>
        <taxon>Fungi incertae sedis</taxon>
        <taxon>Mucoromycota</taxon>
        <taxon>Mucoromycotina</taxon>
        <taxon>Mucoromycetes</taxon>
        <taxon>Mucorales</taxon>
        <taxon>Mucorineae</taxon>
        <taxon>Mucoraceae</taxon>
        <taxon>Thamnidium</taxon>
    </lineage>
</organism>
<dbReference type="PANTHER" id="PTHR31632:SF2">
    <property type="entry name" value="PLASMA MEMBRANE IRON PERMEASE"/>
    <property type="match status" value="1"/>
</dbReference>
<evidence type="ECO:0000256" key="4">
    <source>
        <dbReference type="ARBA" id="ARBA00022692"/>
    </source>
</evidence>
<feature type="transmembrane region" description="Helical" evidence="7">
    <location>
        <begin position="293"/>
        <end position="312"/>
    </location>
</feature>
<evidence type="ECO:0000256" key="7">
    <source>
        <dbReference type="SAM" id="Phobius"/>
    </source>
</evidence>
<keyword evidence="5 7" id="KW-1133">Transmembrane helix</keyword>
<proteinExistence type="inferred from homology"/>
<sequence length="391" mass="43512">MSQDLFDVPIFFIIFRETCEAAIIVSVLLSFLKKVFDIDSIVYKRLRKQVWLGAGLGLLICVCIGAAFIAVWYTVLSNLWGDSEYIWEGVFSLIATIMITAMGLAMLRTERMQEKWKVKLAKTMEHNNEKKKLGFKVWMQKYSFFFLPFITVLREGLEAVVFIGGVSLNVSAKFIPIAAIMGFICGCVVGLIIYRGGSLIQLRWFFIFSTAILYLVAAGLMAKAVGFLEQNAWNKVIGGEAAEEGGQVIGYKVTTAVWHVSWGDPEKNTADNGGWQIFNAILGWNNTATIGTITSYCLYWLMIALALVYMHGKEKRDAINKLNRGEWEEDGDVALEQAKHFVTDDGIIVGQKEDGATSSESSSKIAAHEYIELSEATTSAKKAKSLHLSEV</sequence>
<accession>A0A8H7VT69</accession>
<comment type="caution">
    <text evidence="8">The sequence shown here is derived from an EMBL/GenBank/DDBJ whole genome shotgun (WGS) entry which is preliminary data.</text>
</comment>
<feature type="transmembrane region" description="Helical" evidence="7">
    <location>
        <begin position="142"/>
        <end position="168"/>
    </location>
</feature>
<evidence type="ECO:0000256" key="5">
    <source>
        <dbReference type="ARBA" id="ARBA00022989"/>
    </source>
</evidence>
<evidence type="ECO:0000256" key="3">
    <source>
        <dbReference type="ARBA" id="ARBA00022496"/>
    </source>
</evidence>
<dbReference type="PANTHER" id="PTHR31632">
    <property type="entry name" value="IRON TRANSPORTER FTH1"/>
    <property type="match status" value="1"/>
</dbReference>
<evidence type="ECO:0000313" key="9">
    <source>
        <dbReference type="Proteomes" id="UP000613177"/>
    </source>
</evidence>
<dbReference type="GO" id="GO:0033573">
    <property type="term" value="C:high-affinity iron permease complex"/>
    <property type="evidence" value="ECO:0007669"/>
    <property type="project" value="InterPro"/>
</dbReference>
<dbReference type="Pfam" id="PF03239">
    <property type="entry name" value="FTR1"/>
    <property type="match status" value="1"/>
</dbReference>
<comment type="similarity">
    <text evidence="2">Belongs to the oxidase-dependent Fe transporter (OFeT) (TC 9.A.10.1) family.</text>
</comment>
<keyword evidence="6 7" id="KW-0472">Membrane</keyword>
<keyword evidence="3" id="KW-0408">Iron</keyword>
<dbReference type="Proteomes" id="UP000613177">
    <property type="component" value="Unassembled WGS sequence"/>
</dbReference>
<evidence type="ECO:0000256" key="6">
    <source>
        <dbReference type="ARBA" id="ARBA00023136"/>
    </source>
</evidence>
<dbReference type="InterPro" id="IPR004923">
    <property type="entry name" value="FTR1/Fip1/EfeU"/>
</dbReference>
<keyword evidence="3" id="KW-0813">Transport</keyword>
<gene>
    <name evidence="8" type="ORF">INT48_003015</name>
</gene>
<evidence type="ECO:0000256" key="1">
    <source>
        <dbReference type="ARBA" id="ARBA00004141"/>
    </source>
</evidence>
<feature type="transmembrane region" description="Helical" evidence="7">
    <location>
        <begin position="50"/>
        <end position="73"/>
    </location>
</feature>
<feature type="transmembrane region" description="Helical" evidence="7">
    <location>
        <begin position="174"/>
        <end position="194"/>
    </location>
</feature>
<reference evidence="8" key="1">
    <citation type="submission" date="2021-01" db="EMBL/GenBank/DDBJ databases">
        <title>Metabolic potential, ecology and presence of endohyphal bacteria is reflected in genomic diversity of Mucoromycotina.</title>
        <authorList>
            <person name="Muszewska A."/>
            <person name="Okrasinska A."/>
            <person name="Steczkiewicz K."/>
            <person name="Drgas O."/>
            <person name="Orlowska M."/>
            <person name="Perlinska-Lenart U."/>
            <person name="Aleksandrzak-Piekarczyk T."/>
            <person name="Szatraj K."/>
            <person name="Zielenkiewicz U."/>
            <person name="Pilsyk S."/>
            <person name="Malc E."/>
            <person name="Mieczkowski P."/>
            <person name="Kruszewska J.S."/>
            <person name="Biernat P."/>
            <person name="Pawlowska J."/>
        </authorList>
    </citation>
    <scope>NUCLEOTIDE SEQUENCE</scope>
    <source>
        <strain evidence="8">WA0000018081</strain>
    </source>
</reference>
<evidence type="ECO:0000256" key="2">
    <source>
        <dbReference type="ARBA" id="ARBA00008333"/>
    </source>
</evidence>
<feature type="transmembrane region" description="Helical" evidence="7">
    <location>
        <begin position="206"/>
        <end position="228"/>
    </location>
</feature>
<comment type="subcellular location">
    <subcellularLocation>
        <location evidence="1">Membrane</location>
        <topology evidence="1">Multi-pass membrane protein</topology>
    </subcellularLocation>
</comment>
<dbReference type="AlphaFoldDB" id="A0A8H7VT69"/>
<protein>
    <recommendedName>
        <fullName evidence="10">High-affinity iron permease</fullName>
    </recommendedName>
</protein>
<evidence type="ECO:0000313" key="8">
    <source>
        <dbReference type="EMBL" id="KAG2230467.1"/>
    </source>
</evidence>
<feature type="transmembrane region" description="Helical" evidence="7">
    <location>
        <begin position="85"/>
        <end position="107"/>
    </location>
</feature>
<feature type="transmembrane region" description="Helical" evidence="7">
    <location>
        <begin position="6"/>
        <end position="29"/>
    </location>
</feature>
<keyword evidence="3" id="KW-0406">Ion transport</keyword>
<keyword evidence="3" id="KW-0410">Iron transport</keyword>